<gene>
    <name evidence="1" type="ORF">V8G54_011467</name>
</gene>
<name>A0AAQ3NPP6_VIGMU</name>
<evidence type="ECO:0000313" key="1">
    <source>
        <dbReference type="EMBL" id="WVZ13901.1"/>
    </source>
</evidence>
<proteinExistence type="predicted"/>
<organism evidence="1 2">
    <name type="scientific">Vigna mungo</name>
    <name type="common">Black gram</name>
    <name type="synonym">Phaseolus mungo</name>
    <dbReference type="NCBI Taxonomy" id="3915"/>
    <lineage>
        <taxon>Eukaryota</taxon>
        <taxon>Viridiplantae</taxon>
        <taxon>Streptophyta</taxon>
        <taxon>Embryophyta</taxon>
        <taxon>Tracheophyta</taxon>
        <taxon>Spermatophyta</taxon>
        <taxon>Magnoliopsida</taxon>
        <taxon>eudicotyledons</taxon>
        <taxon>Gunneridae</taxon>
        <taxon>Pentapetalae</taxon>
        <taxon>rosids</taxon>
        <taxon>fabids</taxon>
        <taxon>Fabales</taxon>
        <taxon>Fabaceae</taxon>
        <taxon>Papilionoideae</taxon>
        <taxon>50 kb inversion clade</taxon>
        <taxon>NPAAA clade</taxon>
        <taxon>indigoferoid/millettioid clade</taxon>
        <taxon>Phaseoleae</taxon>
        <taxon>Vigna</taxon>
    </lineage>
</organism>
<accession>A0AAQ3NPP6</accession>
<sequence>MLNELKSLLIQRNRIEILNQFQSKSWYSFICKCVETNRIEMINLSWLILFDSKIPLNKQSLRVEGLKIKKMMFSLERNDEVVLLVKIEDLTLLLKQEFELIRNKNV</sequence>
<dbReference type="Proteomes" id="UP001374535">
    <property type="component" value="Chromosome 4"/>
</dbReference>
<reference evidence="1 2" key="1">
    <citation type="journal article" date="2023" name="Life. Sci Alliance">
        <title>Evolutionary insights into 3D genome organization and epigenetic landscape of Vigna mungo.</title>
        <authorList>
            <person name="Junaid A."/>
            <person name="Singh B."/>
            <person name="Bhatia S."/>
        </authorList>
    </citation>
    <scope>NUCLEOTIDE SEQUENCE [LARGE SCALE GENOMIC DNA]</scope>
    <source>
        <strain evidence="1">Urdbean</strain>
    </source>
</reference>
<protein>
    <submittedName>
        <fullName evidence="1">Uncharacterized protein</fullName>
    </submittedName>
</protein>
<keyword evidence="2" id="KW-1185">Reference proteome</keyword>
<dbReference type="EMBL" id="CP144697">
    <property type="protein sequence ID" value="WVZ13901.1"/>
    <property type="molecule type" value="Genomic_DNA"/>
</dbReference>
<dbReference type="AlphaFoldDB" id="A0AAQ3NPP6"/>
<evidence type="ECO:0000313" key="2">
    <source>
        <dbReference type="Proteomes" id="UP001374535"/>
    </source>
</evidence>